<dbReference type="AlphaFoldDB" id="A0A086STW4"/>
<evidence type="ECO:0000256" key="2">
    <source>
        <dbReference type="PIRSR" id="PIRSR000137-1"/>
    </source>
</evidence>
<gene>
    <name evidence="6" type="ORF">ACRE_087600</name>
</gene>
<feature type="active site" description="Proton donor" evidence="2">
    <location>
        <position position="503"/>
    </location>
</feature>
<keyword evidence="3 4" id="KW-0274">FAD</keyword>
<dbReference type="PROSITE" id="PS00623">
    <property type="entry name" value="GMC_OXRED_1"/>
    <property type="match status" value="1"/>
</dbReference>
<protein>
    <submittedName>
        <fullName evidence="6">Alcohol dehydrogenase [acceptor]-like protein</fullName>
    </submittedName>
</protein>
<comment type="caution">
    <text evidence="6">The sequence shown here is derived from an EMBL/GenBank/DDBJ whole genome shotgun (WGS) entry which is preliminary data.</text>
</comment>
<dbReference type="STRING" id="857340.A0A086STW4"/>
<dbReference type="InterPro" id="IPR012132">
    <property type="entry name" value="GMC_OxRdtase"/>
</dbReference>
<dbReference type="HOGENOM" id="CLU_002865_6_3_1"/>
<dbReference type="PIRSF" id="PIRSF000137">
    <property type="entry name" value="Alcohol_oxidase"/>
    <property type="match status" value="1"/>
</dbReference>
<feature type="binding site" evidence="3">
    <location>
        <begin position="99"/>
        <end position="102"/>
    </location>
    <ligand>
        <name>FAD</name>
        <dbReference type="ChEBI" id="CHEBI:57692"/>
    </ligand>
</feature>
<feature type="active site" description="Proton acceptor" evidence="2">
    <location>
        <position position="547"/>
    </location>
</feature>
<dbReference type="Pfam" id="PF05199">
    <property type="entry name" value="GMC_oxred_C"/>
    <property type="match status" value="1"/>
</dbReference>
<dbReference type="Proteomes" id="UP000029964">
    <property type="component" value="Unassembled WGS sequence"/>
</dbReference>
<proteinExistence type="inferred from homology"/>
<evidence type="ECO:0000259" key="5">
    <source>
        <dbReference type="PROSITE" id="PS00623"/>
    </source>
</evidence>
<evidence type="ECO:0000256" key="1">
    <source>
        <dbReference type="ARBA" id="ARBA00010790"/>
    </source>
</evidence>
<feature type="domain" description="Glucose-methanol-choline oxidoreductase N-terminal" evidence="5">
    <location>
        <begin position="89"/>
        <end position="112"/>
    </location>
</feature>
<dbReference type="OrthoDB" id="269227at2759"/>
<dbReference type="InterPro" id="IPR007867">
    <property type="entry name" value="GMC_OxRtase_C"/>
</dbReference>
<dbReference type="InterPro" id="IPR036188">
    <property type="entry name" value="FAD/NAD-bd_sf"/>
</dbReference>
<keyword evidence="4" id="KW-0285">Flavoprotein</keyword>
<name>A0A086STW4_HAPC1</name>
<dbReference type="Gene3D" id="3.50.50.60">
    <property type="entry name" value="FAD/NAD(P)-binding domain"/>
    <property type="match status" value="1"/>
</dbReference>
<evidence type="ECO:0000313" key="6">
    <source>
        <dbReference type="EMBL" id="KFH40546.1"/>
    </source>
</evidence>
<accession>A0A086STW4</accession>
<dbReference type="PANTHER" id="PTHR11552:SF134">
    <property type="entry name" value="GLUCOSE-METHANOL-CHOLINE OXIDOREDUCTASE N-TERMINAL DOMAIN-CONTAINING PROTEIN"/>
    <property type="match status" value="1"/>
</dbReference>
<comment type="similarity">
    <text evidence="1 4">Belongs to the GMC oxidoreductase family.</text>
</comment>
<keyword evidence="7" id="KW-1185">Reference proteome</keyword>
<dbReference type="GO" id="GO:0050660">
    <property type="term" value="F:flavin adenine dinucleotide binding"/>
    <property type="evidence" value="ECO:0007669"/>
    <property type="project" value="InterPro"/>
</dbReference>
<feature type="binding site" evidence="3">
    <location>
        <position position="236"/>
    </location>
    <ligand>
        <name>FAD</name>
        <dbReference type="ChEBI" id="CHEBI:57692"/>
    </ligand>
</feature>
<feature type="binding site" evidence="3">
    <location>
        <begin position="502"/>
        <end position="503"/>
    </location>
    <ligand>
        <name>FAD</name>
        <dbReference type="ChEBI" id="CHEBI:57692"/>
    </ligand>
</feature>
<dbReference type="SUPFAM" id="SSF54373">
    <property type="entry name" value="FAD-linked reductases, C-terminal domain"/>
    <property type="match status" value="1"/>
</dbReference>
<dbReference type="SUPFAM" id="SSF51905">
    <property type="entry name" value="FAD/NAD(P)-binding domain"/>
    <property type="match status" value="1"/>
</dbReference>
<dbReference type="EMBL" id="JPKY01000190">
    <property type="protein sequence ID" value="KFH40546.1"/>
    <property type="molecule type" value="Genomic_DNA"/>
</dbReference>
<evidence type="ECO:0000256" key="4">
    <source>
        <dbReference type="RuleBase" id="RU003968"/>
    </source>
</evidence>
<dbReference type="PANTHER" id="PTHR11552">
    <property type="entry name" value="GLUCOSE-METHANOL-CHOLINE GMC OXIDOREDUCTASE"/>
    <property type="match status" value="1"/>
</dbReference>
<dbReference type="InterPro" id="IPR000172">
    <property type="entry name" value="GMC_OxRdtase_N"/>
</dbReference>
<dbReference type="Pfam" id="PF00732">
    <property type="entry name" value="GMC_oxred_N"/>
    <property type="match status" value="1"/>
</dbReference>
<reference evidence="7" key="1">
    <citation type="journal article" date="2014" name="Genome Announc.">
        <title>Genome sequence and annotation of Acremonium chrysogenum, producer of the beta-lactam antibiotic cephalosporin C.</title>
        <authorList>
            <person name="Terfehr D."/>
            <person name="Dahlmann T.A."/>
            <person name="Specht T."/>
            <person name="Zadra I."/>
            <person name="Kuernsteiner H."/>
            <person name="Kueck U."/>
        </authorList>
    </citation>
    <scope>NUCLEOTIDE SEQUENCE [LARGE SCALE GENOMIC DNA]</scope>
    <source>
        <strain evidence="7">ATCC 11550 / CBS 779.69 / DSM 880 / IAM 14645 / JCM 23072 / IMI 49137</strain>
    </source>
</reference>
<sequence>MASSTFDFVIVGDFRILAGPSGSAVAAGLANSAKKPKVLLLEAGGGNEDPELRIDGKRWLTFMNQNMNWGYKTAPQEHCGNRELDYSRGKGLGGSSAINFGVFTRGARHDYEEWARIAGDDDFAWDKILARFKALETFHGELPAGVDTKYAAPRPEHHGTSGPLKVGFASEWEKDIVPILNGFEEAGFPLNPDHNSGNPIGMSVLINSSNRGLRSTANDLLNPLPENLTVITSSPVQKVLLEGNKAVGVESNGKQYLASKEVILSAGSLDDPKILMHSGIGPREQLEKFNIPIVKDVPAVGQGLRDHMFCPLVFSRKEGDTDRAGFYGDQKAMDEALEQWKRDRTGPWAKFSCQTGIGFFKLNSLPSWDEFKALPASERALLESETVPHYEVFTHFPIHWFIPGFPHDSLNYSTLLVFYYNAQSRGEVTLQSADPSVPLRFDPRFLGTPFDRRLAIESLRDAFRFAKHEYYTKDNVATISGPSGDSDEELLAYWKQTISSSWHMTGTVKMGKPGDADAVVDKDFRVMGIENLRVADMSVVPVLVSGHTQAAAYVTGLTCADKLIEEYELA</sequence>
<comment type="cofactor">
    <cofactor evidence="3">
        <name>FAD</name>
        <dbReference type="ChEBI" id="CHEBI:57692"/>
    </cofactor>
</comment>
<dbReference type="GO" id="GO:0016614">
    <property type="term" value="F:oxidoreductase activity, acting on CH-OH group of donors"/>
    <property type="evidence" value="ECO:0007669"/>
    <property type="project" value="InterPro"/>
</dbReference>
<organism evidence="6 7">
    <name type="scientific">Hapsidospora chrysogenum (strain ATCC 11550 / CBS 779.69 / DSM 880 / IAM 14645 / JCM 23072 / IMI 49137)</name>
    <name type="common">Acremonium chrysogenum</name>
    <dbReference type="NCBI Taxonomy" id="857340"/>
    <lineage>
        <taxon>Eukaryota</taxon>
        <taxon>Fungi</taxon>
        <taxon>Dikarya</taxon>
        <taxon>Ascomycota</taxon>
        <taxon>Pezizomycotina</taxon>
        <taxon>Sordariomycetes</taxon>
        <taxon>Hypocreomycetidae</taxon>
        <taxon>Hypocreales</taxon>
        <taxon>Bionectriaceae</taxon>
        <taxon>Hapsidospora</taxon>
    </lineage>
</organism>
<evidence type="ECO:0000256" key="3">
    <source>
        <dbReference type="PIRSR" id="PIRSR000137-2"/>
    </source>
</evidence>
<evidence type="ECO:0000313" key="7">
    <source>
        <dbReference type="Proteomes" id="UP000029964"/>
    </source>
</evidence>
<dbReference type="Gene3D" id="3.30.560.10">
    <property type="entry name" value="Glucose Oxidase, domain 3"/>
    <property type="match status" value="1"/>
</dbReference>